<evidence type="ECO:0000313" key="4">
    <source>
        <dbReference type="Proteomes" id="UP000027980"/>
    </source>
</evidence>
<reference evidence="3 4" key="1">
    <citation type="submission" date="2014-07" db="EMBL/GenBank/DDBJ databases">
        <title>Complete genome sequence of a moderately halophilic bacterium Terribacillus aidingensis MP602, isolated from Cryptomeria fortunei in Tianmu mountain in China.</title>
        <authorList>
            <person name="Wang Y."/>
            <person name="Lu P."/>
            <person name="Zhang L."/>
        </authorList>
    </citation>
    <scope>NUCLEOTIDE SEQUENCE [LARGE SCALE GENOMIC DNA]</scope>
    <source>
        <strain evidence="3 4">MP602</strain>
    </source>
</reference>
<name>A0A075LNV8_9BACI</name>
<keyword evidence="1" id="KW-0812">Transmembrane</keyword>
<dbReference type="Proteomes" id="UP000027980">
    <property type="component" value="Chromosome"/>
</dbReference>
<evidence type="ECO:0000313" key="3">
    <source>
        <dbReference type="EMBL" id="AIF68074.1"/>
    </source>
</evidence>
<dbReference type="SMART" id="SM00228">
    <property type="entry name" value="PDZ"/>
    <property type="match status" value="1"/>
</dbReference>
<keyword evidence="1" id="KW-1133">Transmembrane helix</keyword>
<sequence>MVNDWLTELLYGIGNFFLNPLLYWAVLLTLFVSNRRIRKERNNFGTKVFGFGKEWTGTWVLSLVFGLLLTAVSVGAGIVIAPAVVLLVSVVTILLTLLLRFTWLSSAYIFGFSFLLALGAAPYAADYLPNGWADDLAGLNWISFAIIMSIVMLAEAVLLLTTKQEDTLPELVKGPRGRWIGQHRFRKLLFIPFFLLVPAGAIEPFAPWWPFFHLNGTSYGLLLVPLLTGVDGFSKGRPAFIEARKQGKMVLLLALLTLAVSVASMYSYYFAIAAFVIALIGREAITLSFRNKDRKRAMYYTESSSGMFVLAVIPESPADRLGLLPGEQIEKVNGVRITTERAFYEAVQSNSQYCKMEIRDEQGEIRIKQRAMYEGEPHELGIIFVQEQHKKKAVPISS</sequence>
<feature type="transmembrane region" description="Helical" evidence="1">
    <location>
        <begin position="12"/>
        <end position="33"/>
    </location>
</feature>
<dbReference type="RefSeq" id="WP_038564575.1">
    <property type="nucleotide sequence ID" value="NZ_CP008876.1"/>
</dbReference>
<feature type="transmembrane region" description="Helical" evidence="1">
    <location>
        <begin position="106"/>
        <end position="125"/>
    </location>
</feature>
<feature type="transmembrane region" description="Helical" evidence="1">
    <location>
        <begin position="78"/>
        <end position="99"/>
    </location>
</feature>
<feature type="transmembrane region" description="Helical" evidence="1">
    <location>
        <begin position="137"/>
        <end position="160"/>
    </location>
</feature>
<protein>
    <recommendedName>
        <fullName evidence="2">PDZ domain-containing protein</fullName>
    </recommendedName>
</protein>
<dbReference type="KEGG" id="tap:GZ22_16490"/>
<proteinExistence type="predicted"/>
<dbReference type="Pfam" id="PF17820">
    <property type="entry name" value="PDZ_6"/>
    <property type="match status" value="1"/>
</dbReference>
<dbReference type="AlphaFoldDB" id="A0A075LNV8"/>
<organism evidence="3 4">
    <name type="scientific">Terribacillus saccharophilus</name>
    <dbReference type="NCBI Taxonomy" id="361277"/>
    <lineage>
        <taxon>Bacteria</taxon>
        <taxon>Bacillati</taxon>
        <taxon>Bacillota</taxon>
        <taxon>Bacilli</taxon>
        <taxon>Bacillales</taxon>
        <taxon>Bacillaceae</taxon>
        <taxon>Terribacillus</taxon>
    </lineage>
</organism>
<feature type="transmembrane region" description="Helical" evidence="1">
    <location>
        <begin position="249"/>
        <end position="266"/>
    </location>
</feature>
<dbReference type="InterPro" id="IPR036034">
    <property type="entry name" value="PDZ_sf"/>
</dbReference>
<feature type="transmembrane region" description="Helical" evidence="1">
    <location>
        <begin position="208"/>
        <end position="228"/>
    </location>
</feature>
<feature type="domain" description="PDZ" evidence="2">
    <location>
        <begin position="285"/>
        <end position="362"/>
    </location>
</feature>
<dbReference type="InterPro" id="IPR041489">
    <property type="entry name" value="PDZ_6"/>
</dbReference>
<feature type="transmembrane region" description="Helical" evidence="1">
    <location>
        <begin position="54"/>
        <end position="72"/>
    </location>
</feature>
<feature type="transmembrane region" description="Helical" evidence="1">
    <location>
        <begin position="185"/>
        <end position="202"/>
    </location>
</feature>
<dbReference type="Gene3D" id="2.30.42.10">
    <property type="match status" value="1"/>
</dbReference>
<evidence type="ECO:0000259" key="2">
    <source>
        <dbReference type="SMART" id="SM00228"/>
    </source>
</evidence>
<dbReference type="InterPro" id="IPR001478">
    <property type="entry name" value="PDZ"/>
</dbReference>
<dbReference type="OrthoDB" id="198399at2"/>
<dbReference type="HOGENOM" id="CLU_051142_1_0_9"/>
<dbReference type="EMBL" id="CP008876">
    <property type="protein sequence ID" value="AIF68074.1"/>
    <property type="molecule type" value="Genomic_DNA"/>
</dbReference>
<dbReference type="SUPFAM" id="SSF50156">
    <property type="entry name" value="PDZ domain-like"/>
    <property type="match status" value="1"/>
</dbReference>
<gene>
    <name evidence="3" type="ORF">GZ22_16490</name>
</gene>
<keyword evidence="1" id="KW-0472">Membrane</keyword>
<accession>A0A075LNV8</accession>
<evidence type="ECO:0000256" key="1">
    <source>
        <dbReference type="SAM" id="Phobius"/>
    </source>
</evidence>
<dbReference type="GeneID" id="34220722"/>